<dbReference type="InterPro" id="IPR051011">
    <property type="entry name" value="Metal_resp_trans_reg"/>
</dbReference>
<dbReference type="AlphaFoldDB" id="A0A561UG50"/>
<dbReference type="InterPro" id="IPR011991">
    <property type="entry name" value="ArsR-like_HTH"/>
</dbReference>
<dbReference type="Gene3D" id="1.10.10.10">
    <property type="entry name" value="Winged helix-like DNA-binding domain superfamily/Winged helix DNA-binding domain"/>
    <property type="match status" value="1"/>
</dbReference>
<dbReference type="Pfam" id="PF01022">
    <property type="entry name" value="HTH_5"/>
    <property type="match status" value="1"/>
</dbReference>
<comment type="caution">
    <text evidence="5">The sequence shown here is derived from an EMBL/GenBank/DDBJ whole genome shotgun (WGS) entry which is preliminary data.</text>
</comment>
<dbReference type="PANTHER" id="PTHR43132:SF8">
    <property type="entry name" value="HTH-TYPE TRANSCRIPTIONAL REGULATOR KMTR"/>
    <property type="match status" value="1"/>
</dbReference>
<evidence type="ECO:0000313" key="5">
    <source>
        <dbReference type="EMBL" id="TWF98342.1"/>
    </source>
</evidence>
<accession>A0A561UG50</accession>
<keyword evidence="3" id="KW-0804">Transcription</keyword>
<evidence type="ECO:0000256" key="3">
    <source>
        <dbReference type="ARBA" id="ARBA00023163"/>
    </source>
</evidence>
<dbReference type="OrthoDB" id="3460651at2"/>
<protein>
    <submittedName>
        <fullName evidence="5">Helix-turn-helix protein</fullName>
    </submittedName>
</protein>
<evidence type="ECO:0000256" key="2">
    <source>
        <dbReference type="ARBA" id="ARBA00023125"/>
    </source>
</evidence>
<proteinExistence type="predicted"/>
<dbReference type="GO" id="GO:0003700">
    <property type="term" value="F:DNA-binding transcription factor activity"/>
    <property type="evidence" value="ECO:0007669"/>
    <property type="project" value="InterPro"/>
</dbReference>
<dbReference type="PANTHER" id="PTHR43132">
    <property type="entry name" value="ARSENICAL RESISTANCE OPERON REPRESSOR ARSR-RELATED"/>
    <property type="match status" value="1"/>
</dbReference>
<dbReference type="InterPro" id="IPR036388">
    <property type="entry name" value="WH-like_DNA-bd_sf"/>
</dbReference>
<organism evidence="5 6">
    <name type="scientific">Kitasatospora viridis</name>
    <dbReference type="NCBI Taxonomy" id="281105"/>
    <lineage>
        <taxon>Bacteria</taxon>
        <taxon>Bacillati</taxon>
        <taxon>Actinomycetota</taxon>
        <taxon>Actinomycetes</taxon>
        <taxon>Kitasatosporales</taxon>
        <taxon>Streptomycetaceae</taxon>
        <taxon>Kitasatospora</taxon>
    </lineage>
</organism>
<dbReference type="EMBL" id="VIWT01000001">
    <property type="protein sequence ID" value="TWF98342.1"/>
    <property type="molecule type" value="Genomic_DNA"/>
</dbReference>
<dbReference type="GO" id="GO:0003677">
    <property type="term" value="F:DNA binding"/>
    <property type="evidence" value="ECO:0007669"/>
    <property type="project" value="UniProtKB-KW"/>
</dbReference>
<dbReference type="CDD" id="cd00090">
    <property type="entry name" value="HTH_ARSR"/>
    <property type="match status" value="1"/>
</dbReference>
<evidence type="ECO:0000256" key="1">
    <source>
        <dbReference type="ARBA" id="ARBA00023015"/>
    </source>
</evidence>
<dbReference type="SUPFAM" id="SSF46785">
    <property type="entry name" value="Winged helix' DNA-binding domain"/>
    <property type="match status" value="1"/>
</dbReference>
<sequence length="316" mass="34339">MLRIELSADDLARVRFAARPAPLVELKLALMMLQRPDSAALFGRWRHGLRRRLPDTTRPLWDLLTPYRGPAFLDPVSTDLATGLHEVRTAPPALVRDGIERVWADRRSTPPSWLHDLADGRATAHQLLHRSLRDAYDTVLRESWPEIRSLHQAEYLRYALTAAEHGVAAALTALCPGSRLVDGTWELDAPHHRHLVAAGRGLTLLPTFHWTATPLLGAVPGQPTLLVYPAGPGIPVTPAATDHDPLAPVLGTTRARALRLLADPMTTTDLAHRLGISPGSASTHATALREAGLIATARDGRAVHHTRTALGTALAL</sequence>
<dbReference type="Proteomes" id="UP000317940">
    <property type="component" value="Unassembled WGS sequence"/>
</dbReference>
<feature type="domain" description="HTH arsR-type" evidence="4">
    <location>
        <begin position="253"/>
        <end position="294"/>
    </location>
</feature>
<name>A0A561UG50_9ACTN</name>
<dbReference type="InterPro" id="IPR001845">
    <property type="entry name" value="HTH_ArsR_DNA-bd_dom"/>
</dbReference>
<keyword evidence="1" id="KW-0805">Transcription regulation</keyword>
<keyword evidence="2" id="KW-0238">DNA-binding</keyword>
<evidence type="ECO:0000259" key="4">
    <source>
        <dbReference type="Pfam" id="PF01022"/>
    </source>
</evidence>
<evidence type="ECO:0000313" key="6">
    <source>
        <dbReference type="Proteomes" id="UP000317940"/>
    </source>
</evidence>
<gene>
    <name evidence="5" type="ORF">FHX73_112150</name>
</gene>
<dbReference type="InterPro" id="IPR036390">
    <property type="entry name" value="WH_DNA-bd_sf"/>
</dbReference>
<dbReference type="RefSeq" id="WP_145904790.1">
    <property type="nucleotide sequence ID" value="NZ_BAAAMZ010000046.1"/>
</dbReference>
<keyword evidence="6" id="KW-1185">Reference proteome</keyword>
<reference evidence="5 6" key="1">
    <citation type="submission" date="2019-06" db="EMBL/GenBank/DDBJ databases">
        <title>Sequencing the genomes of 1000 actinobacteria strains.</title>
        <authorList>
            <person name="Klenk H.-P."/>
        </authorList>
    </citation>
    <scope>NUCLEOTIDE SEQUENCE [LARGE SCALE GENOMIC DNA]</scope>
    <source>
        <strain evidence="5 6">DSM 44826</strain>
    </source>
</reference>